<dbReference type="InterPro" id="IPR010982">
    <property type="entry name" value="Lambda_DNA-bd_dom_sf"/>
</dbReference>
<dbReference type="EMBL" id="CP060696">
    <property type="protein sequence ID" value="QNO17234.1"/>
    <property type="molecule type" value="Genomic_DNA"/>
</dbReference>
<dbReference type="CDD" id="cd02209">
    <property type="entry name" value="cupin_XRE_C"/>
    <property type="match status" value="1"/>
</dbReference>
<dbReference type="AlphaFoldDB" id="A0A7G9WEX2"/>
<dbReference type="Pfam" id="PF07883">
    <property type="entry name" value="Cupin_2"/>
    <property type="match status" value="1"/>
</dbReference>
<evidence type="ECO:0000256" key="2">
    <source>
        <dbReference type="ARBA" id="ARBA00023125"/>
    </source>
</evidence>
<evidence type="ECO:0000313" key="5">
    <source>
        <dbReference type="EMBL" id="QNO17234.1"/>
    </source>
</evidence>
<dbReference type="GO" id="GO:0003677">
    <property type="term" value="F:DNA binding"/>
    <property type="evidence" value="ECO:0007669"/>
    <property type="project" value="UniProtKB-KW"/>
</dbReference>
<name>A0A7G9WEX2_9FIRM</name>
<protein>
    <submittedName>
        <fullName evidence="5">Helix-turn-helix transcriptional regulator</fullName>
    </submittedName>
</protein>
<proteinExistence type="predicted"/>
<dbReference type="PROSITE" id="PS50943">
    <property type="entry name" value="HTH_CROC1"/>
    <property type="match status" value="1"/>
</dbReference>
<dbReference type="PANTHER" id="PTHR46797:SF23">
    <property type="entry name" value="HTH-TYPE TRANSCRIPTIONAL REGULATOR SUTR"/>
    <property type="match status" value="1"/>
</dbReference>
<dbReference type="SUPFAM" id="SSF51182">
    <property type="entry name" value="RmlC-like cupins"/>
    <property type="match status" value="1"/>
</dbReference>
<dbReference type="InterPro" id="IPR011051">
    <property type="entry name" value="RmlC_Cupin_sf"/>
</dbReference>
<keyword evidence="3" id="KW-0804">Transcription</keyword>
<dbReference type="SMART" id="SM00530">
    <property type="entry name" value="HTH_XRE"/>
    <property type="match status" value="1"/>
</dbReference>
<dbReference type="GO" id="GO:0003700">
    <property type="term" value="F:DNA-binding transcription factor activity"/>
    <property type="evidence" value="ECO:0007669"/>
    <property type="project" value="TreeGrafter"/>
</dbReference>
<dbReference type="SUPFAM" id="SSF47413">
    <property type="entry name" value="lambda repressor-like DNA-binding domains"/>
    <property type="match status" value="1"/>
</dbReference>
<keyword evidence="6" id="KW-1185">Reference proteome</keyword>
<dbReference type="CDD" id="cd00093">
    <property type="entry name" value="HTH_XRE"/>
    <property type="match status" value="1"/>
</dbReference>
<dbReference type="KEGG" id="caml:H6X83_09770"/>
<accession>A0A7G9WEX2</accession>
<feature type="domain" description="HTH cro/C1-type" evidence="4">
    <location>
        <begin position="12"/>
        <end position="66"/>
    </location>
</feature>
<dbReference type="InterPro" id="IPR050807">
    <property type="entry name" value="TransReg_Diox_bact_type"/>
</dbReference>
<dbReference type="PANTHER" id="PTHR46797">
    <property type="entry name" value="HTH-TYPE TRANSCRIPTIONAL REGULATOR"/>
    <property type="match status" value="1"/>
</dbReference>
<sequence>MDYLNKNVAQNLRSLRKSKQMSLDDVAHETGLSKSMLGQIERGEANPTLGTIEKIVSGMRVTFLDLIGAPKDSSCIIRGNSLTPIKEEPQVYSSKVYFPYEQGRNFEIYDITVEPGKTYRCASHGEHTMEYLLVVSGELLLEVREETYCLSAGDAIRFNTDCSHACHCKGTKQLHLFSVFQWT</sequence>
<dbReference type="InterPro" id="IPR014710">
    <property type="entry name" value="RmlC-like_jellyroll"/>
</dbReference>
<keyword evidence="1" id="KW-0805">Transcription regulation</keyword>
<dbReference type="Proteomes" id="UP000516046">
    <property type="component" value="Chromosome"/>
</dbReference>
<evidence type="ECO:0000259" key="4">
    <source>
        <dbReference type="PROSITE" id="PS50943"/>
    </source>
</evidence>
<dbReference type="GO" id="GO:0005829">
    <property type="term" value="C:cytosol"/>
    <property type="evidence" value="ECO:0007669"/>
    <property type="project" value="TreeGrafter"/>
</dbReference>
<dbReference type="InterPro" id="IPR001387">
    <property type="entry name" value="Cro/C1-type_HTH"/>
</dbReference>
<reference evidence="5 6" key="1">
    <citation type="submission" date="2020-08" db="EMBL/GenBank/DDBJ databases">
        <authorList>
            <person name="Ren C."/>
            <person name="Gu Y."/>
            <person name="Xu Y."/>
        </authorList>
    </citation>
    <scope>NUCLEOTIDE SEQUENCE [LARGE SCALE GENOMIC DNA]</scope>
    <source>
        <strain evidence="5 6">LBM18003</strain>
    </source>
</reference>
<dbReference type="Gene3D" id="1.10.260.40">
    <property type="entry name" value="lambda repressor-like DNA-binding domains"/>
    <property type="match status" value="1"/>
</dbReference>
<dbReference type="Gene3D" id="2.60.120.10">
    <property type="entry name" value="Jelly Rolls"/>
    <property type="match status" value="1"/>
</dbReference>
<evidence type="ECO:0000256" key="3">
    <source>
        <dbReference type="ARBA" id="ARBA00023163"/>
    </source>
</evidence>
<keyword evidence="2" id="KW-0238">DNA-binding</keyword>
<dbReference type="RefSeq" id="WP_212506302.1">
    <property type="nucleotide sequence ID" value="NZ_CP060696.1"/>
</dbReference>
<gene>
    <name evidence="5" type="ORF">H6X83_09770</name>
</gene>
<evidence type="ECO:0000256" key="1">
    <source>
        <dbReference type="ARBA" id="ARBA00023015"/>
    </source>
</evidence>
<evidence type="ECO:0000313" key="6">
    <source>
        <dbReference type="Proteomes" id="UP000516046"/>
    </source>
</evidence>
<dbReference type="Pfam" id="PF01381">
    <property type="entry name" value="HTH_3"/>
    <property type="match status" value="1"/>
</dbReference>
<dbReference type="InterPro" id="IPR013096">
    <property type="entry name" value="Cupin_2"/>
</dbReference>
<organism evidence="5 6">
    <name type="scientific">Caproicibacterium amylolyticum</name>
    <dbReference type="NCBI Taxonomy" id="2766537"/>
    <lineage>
        <taxon>Bacteria</taxon>
        <taxon>Bacillati</taxon>
        <taxon>Bacillota</taxon>
        <taxon>Clostridia</taxon>
        <taxon>Eubacteriales</taxon>
        <taxon>Oscillospiraceae</taxon>
        <taxon>Caproicibacterium</taxon>
    </lineage>
</organism>